<gene>
    <name evidence="3" type="ORF">OJ997_03510</name>
</gene>
<accession>A0A9X3N451</accession>
<name>A0A9X3N451_9ACTN</name>
<evidence type="ECO:0000313" key="4">
    <source>
        <dbReference type="Proteomes" id="UP001147653"/>
    </source>
</evidence>
<dbReference type="Gene3D" id="1.20.1420.60">
    <property type="match status" value="1"/>
</dbReference>
<dbReference type="RefSeq" id="WP_270023624.1">
    <property type="nucleotide sequence ID" value="NZ_JAPDDP010000004.1"/>
</dbReference>
<dbReference type="Pfam" id="PF14300">
    <property type="entry name" value="DMP19"/>
    <property type="match status" value="1"/>
</dbReference>
<dbReference type="AlphaFoldDB" id="A0A9X3N451"/>
<evidence type="ECO:0000256" key="1">
    <source>
        <dbReference type="SAM" id="MobiDB-lite"/>
    </source>
</evidence>
<evidence type="ECO:0000259" key="2">
    <source>
        <dbReference type="Pfam" id="PF14300"/>
    </source>
</evidence>
<protein>
    <submittedName>
        <fullName evidence="3">DUF4375 domain-containing protein</fullName>
    </submittedName>
</protein>
<feature type="region of interest" description="Disordered" evidence="1">
    <location>
        <begin position="137"/>
        <end position="163"/>
    </location>
</feature>
<evidence type="ECO:0000313" key="3">
    <source>
        <dbReference type="EMBL" id="MDA0179353.1"/>
    </source>
</evidence>
<dbReference type="Proteomes" id="UP001147653">
    <property type="component" value="Unassembled WGS sequence"/>
</dbReference>
<feature type="domain" description="DNA mimic protein DMP19 C-terminal" evidence="2">
    <location>
        <begin position="20"/>
        <end position="131"/>
    </location>
</feature>
<dbReference type="InterPro" id="IPR025402">
    <property type="entry name" value="DMP19_C"/>
</dbReference>
<organism evidence="3 4">
    <name type="scientific">Solirubrobacter phytolaccae</name>
    <dbReference type="NCBI Taxonomy" id="1404360"/>
    <lineage>
        <taxon>Bacteria</taxon>
        <taxon>Bacillati</taxon>
        <taxon>Actinomycetota</taxon>
        <taxon>Thermoleophilia</taxon>
        <taxon>Solirubrobacterales</taxon>
        <taxon>Solirubrobacteraceae</taxon>
        <taxon>Solirubrobacter</taxon>
    </lineage>
</organism>
<dbReference type="EMBL" id="JAPDDP010000004">
    <property type="protein sequence ID" value="MDA0179353.1"/>
    <property type="molecule type" value="Genomic_DNA"/>
</dbReference>
<reference evidence="3" key="1">
    <citation type="submission" date="2022-10" db="EMBL/GenBank/DDBJ databases">
        <title>The WGS of Solirubrobacter phytolaccae KCTC 29190.</title>
        <authorList>
            <person name="Jiang Z."/>
        </authorList>
    </citation>
    <scope>NUCLEOTIDE SEQUENCE</scope>
    <source>
        <strain evidence="3">KCTC 29190</strain>
    </source>
</reference>
<keyword evidence="4" id="KW-1185">Reference proteome</keyword>
<proteinExistence type="predicted"/>
<comment type="caution">
    <text evidence="3">The sequence shown here is derived from an EMBL/GenBank/DDBJ whole genome shotgun (WGS) entry which is preliminary data.</text>
</comment>
<sequence>MSQAAIRALYDRIGDDPRSPGEEALRVLITAADEVAAGGFEQLYYFEPDIARRAPVCARLVTARRFERLFEAANAIAFEDPEPKRRRTAARRMLRAVESHGDQLAQLDNAFDALMADDAERIEVHLARYVEYHPHEFETEEGGRRAGQARRPEMRGRRVSERE</sequence>